<dbReference type="GO" id="GO:0020037">
    <property type="term" value="F:heme binding"/>
    <property type="evidence" value="ECO:0007669"/>
    <property type="project" value="InterPro"/>
</dbReference>
<dbReference type="Gene3D" id="1.10.630.10">
    <property type="entry name" value="Cytochrome P450"/>
    <property type="match status" value="1"/>
</dbReference>
<dbReference type="AlphaFoldDB" id="A0AAD4PUJ5"/>
<reference evidence="9" key="1">
    <citation type="submission" date="2021-12" db="EMBL/GenBank/DDBJ databases">
        <title>Convergent genome expansion in fungi linked to evolution of root-endophyte symbiosis.</title>
        <authorList>
            <consortium name="DOE Joint Genome Institute"/>
            <person name="Ke Y.-H."/>
            <person name="Bonito G."/>
            <person name="Liao H.-L."/>
            <person name="Looney B."/>
            <person name="Rojas-Flechas A."/>
            <person name="Nash J."/>
            <person name="Hameed K."/>
            <person name="Schadt C."/>
            <person name="Martin F."/>
            <person name="Crous P.W."/>
            <person name="Miettinen O."/>
            <person name="Magnuson J.K."/>
            <person name="Labbe J."/>
            <person name="Jacobson D."/>
            <person name="Doktycz M.J."/>
            <person name="Veneault-Fourrey C."/>
            <person name="Kuo A."/>
            <person name="Mondo S."/>
            <person name="Calhoun S."/>
            <person name="Riley R."/>
            <person name="Ohm R."/>
            <person name="LaButti K."/>
            <person name="Andreopoulos B."/>
            <person name="Pangilinan J."/>
            <person name="Nolan M."/>
            <person name="Tritt A."/>
            <person name="Clum A."/>
            <person name="Lipzen A."/>
            <person name="Daum C."/>
            <person name="Barry K."/>
            <person name="Grigoriev I.V."/>
            <person name="Vilgalys R."/>
        </authorList>
    </citation>
    <scope>NUCLEOTIDE SEQUENCE</scope>
    <source>
        <strain evidence="9">PMI_201</strain>
    </source>
</reference>
<keyword evidence="4" id="KW-0479">Metal-binding</keyword>
<evidence type="ECO:0000256" key="7">
    <source>
        <dbReference type="ARBA" id="ARBA00023033"/>
    </source>
</evidence>
<evidence type="ECO:0000256" key="3">
    <source>
        <dbReference type="ARBA" id="ARBA00022617"/>
    </source>
</evidence>
<name>A0AAD4PUJ5_9EURO</name>
<dbReference type="PANTHER" id="PTHR24305">
    <property type="entry name" value="CYTOCHROME P450"/>
    <property type="match status" value="1"/>
</dbReference>
<evidence type="ECO:0000256" key="1">
    <source>
        <dbReference type="ARBA" id="ARBA00001971"/>
    </source>
</evidence>
<dbReference type="GO" id="GO:0016705">
    <property type="term" value="F:oxidoreductase activity, acting on paired donors, with incorporation or reduction of molecular oxygen"/>
    <property type="evidence" value="ECO:0007669"/>
    <property type="project" value="InterPro"/>
</dbReference>
<evidence type="ECO:0000256" key="5">
    <source>
        <dbReference type="ARBA" id="ARBA00023002"/>
    </source>
</evidence>
<evidence type="ECO:0000313" key="10">
    <source>
        <dbReference type="Proteomes" id="UP001201262"/>
    </source>
</evidence>
<dbReference type="PANTHER" id="PTHR24305:SF237">
    <property type="entry name" value="CYTOCHROME P450 MONOOXYGENASE ATNE-RELATED"/>
    <property type="match status" value="1"/>
</dbReference>
<evidence type="ECO:0000256" key="8">
    <source>
        <dbReference type="SAM" id="Phobius"/>
    </source>
</evidence>
<evidence type="ECO:0000256" key="6">
    <source>
        <dbReference type="ARBA" id="ARBA00023004"/>
    </source>
</evidence>
<dbReference type="InterPro" id="IPR036396">
    <property type="entry name" value="Cyt_P450_sf"/>
</dbReference>
<gene>
    <name evidence="9" type="ORF">BGW36DRAFT_418001</name>
</gene>
<dbReference type="SUPFAM" id="SSF48264">
    <property type="entry name" value="Cytochrome P450"/>
    <property type="match status" value="1"/>
</dbReference>
<comment type="cofactor">
    <cofactor evidence="1">
        <name>heme</name>
        <dbReference type="ChEBI" id="CHEBI:30413"/>
    </cofactor>
</comment>
<sequence length="475" mass="52962">MLLNDTLTFLPSSLPGVVIICASLTTLLAIVITGYAIYQISFHPLAQYPEPLLGKLTSLWSVYHAFRGDRHLAIFELHQRYGTVVRIGPHHISINSASALGPIYGHGANVQKSTLYASFYGNNLLTAVDKKTHGRKKRVMSSAFSDQALRNMEPHILSAIRDWCSALGKNYEDSALKGHGHWSTCVVFDALGEVCFGRSFESSCSDENHFFFALMSLNMYIINIVGQMPILRSLGVEPYLRRGTAANRQRQVAFAGKQLRTRLEADKSGTNRRDIIYYLLRAQDPETGKGYSDSELISEVTMLLGAGTDTASTALAATFYYLTRHPAILARVTGEIRSTFPDLESIVLGPLMQQMPYLRACIEEAMRLSPPLPTLLPRQVLEGGLHIDQYFFQAGTIIGVPIYALHHTGKYFEQPFTYDPNRWLLRDSEHREGALRNGWLGFSAVGAGGRDGEYKIRDHFAAGKEGPVLQFQRRI</sequence>
<dbReference type="GO" id="GO:0005506">
    <property type="term" value="F:iron ion binding"/>
    <property type="evidence" value="ECO:0007669"/>
    <property type="project" value="InterPro"/>
</dbReference>
<dbReference type="GO" id="GO:0004497">
    <property type="term" value="F:monooxygenase activity"/>
    <property type="evidence" value="ECO:0007669"/>
    <property type="project" value="UniProtKB-KW"/>
</dbReference>
<dbReference type="EMBL" id="JAJTJA010000008">
    <property type="protein sequence ID" value="KAH8695171.1"/>
    <property type="molecule type" value="Genomic_DNA"/>
</dbReference>
<dbReference type="Pfam" id="PF00067">
    <property type="entry name" value="p450"/>
    <property type="match status" value="1"/>
</dbReference>
<evidence type="ECO:0000313" key="9">
    <source>
        <dbReference type="EMBL" id="KAH8695171.1"/>
    </source>
</evidence>
<dbReference type="RefSeq" id="XP_046070313.1">
    <property type="nucleotide sequence ID" value="XM_046219403.1"/>
</dbReference>
<dbReference type="PRINTS" id="PR00463">
    <property type="entry name" value="EP450I"/>
</dbReference>
<keyword evidence="8" id="KW-0812">Transmembrane</keyword>
<dbReference type="InterPro" id="IPR001128">
    <property type="entry name" value="Cyt_P450"/>
</dbReference>
<protein>
    <submittedName>
        <fullName evidence="9">Cytochrome P450</fullName>
    </submittedName>
</protein>
<dbReference type="Proteomes" id="UP001201262">
    <property type="component" value="Unassembled WGS sequence"/>
</dbReference>
<dbReference type="GeneID" id="70249690"/>
<organism evidence="9 10">
    <name type="scientific">Talaromyces proteolyticus</name>
    <dbReference type="NCBI Taxonomy" id="1131652"/>
    <lineage>
        <taxon>Eukaryota</taxon>
        <taxon>Fungi</taxon>
        <taxon>Dikarya</taxon>
        <taxon>Ascomycota</taxon>
        <taxon>Pezizomycotina</taxon>
        <taxon>Eurotiomycetes</taxon>
        <taxon>Eurotiomycetidae</taxon>
        <taxon>Eurotiales</taxon>
        <taxon>Trichocomaceae</taxon>
        <taxon>Talaromyces</taxon>
        <taxon>Talaromyces sect. Bacilispori</taxon>
    </lineage>
</organism>
<keyword evidence="10" id="KW-1185">Reference proteome</keyword>
<comment type="similarity">
    <text evidence="2">Belongs to the cytochrome P450 family.</text>
</comment>
<keyword evidence="8" id="KW-1133">Transmembrane helix</keyword>
<proteinExistence type="inferred from homology"/>
<evidence type="ECO:0000256" key="2">
    <source>
        <dbReference type="ARBA" id="ARBA00010617"/>
    </source>
</evidence>
<dbReference type="InterPro" id="IPR050121">
    <property type="entry name" value="Cytochrome_P450_monoxygenase"/>
</dbReference>
<dbReference type="InterPro" id="IPR002401">
    <property type="entry name" value="Cyt_P450_E_grp-I"/>
</dbReference>
<keyword evidence="5" id="KW-0560">Oxidoreductase</keyword>
<keyword evidence="6" id="KW-0408">Iron</keyword>
<feature type="transmembrane region" description="Helical" evidence="8">
    <location>
        <begin position="12"/>
        <end position="38"/>
    </location>
</feature>
<keyword evidence="3" id="KW-0349">Heme</keyword>
<comment type="caution">
    <text evidence="9">The sequence shown here is derived from an EMBL/GenBank/DDBJ whole genome shotgun (WGS) entry which is preliminary data.</text>
</comment>
<keyword evidence="8" id="KW-0472">Membrane</keyword>
<evidence type="ECO:0000256" key="4">
    <source>
        <dbReference type="ARBA" id="ARBA00022723"/>
    </source>
</evidence>
<accession>A0AAD4PUJ5</accession>
<keyword evidence="7" id="KW-0503">Monooxygenase</keyword>
<dbReference type="CDD" id="cd11061">
    <property type="entry name" value="CYP67-like"/>
    <property type="match status" value="1"/>
</dbReference>